<protein>
    <recommendedName>
        <fullName evidence="4">Long-subunit fatty acid transport protein</fullName>
    </recommendedName>
</protein>
<gene>
    <name evidence="2" type="ORF">LXD69_07395</name>
</gene>
<feature type="signal peptide" evidence="1">
    <location>
        <begin position="1"/>
        <end position="19"/>
    </location>
</feature>
<dbReference type="EMBL" id="CP090145">
    <property type="protein sequence ID" value="UOX35335.1"/>
    <property type="molecule type" value="Genomic_DNA"/>
</dbReference>
<dbReference type="Gene3D" id="2.40.160.60">
    <property type="entry name" value="Outer membrane protein transport protein (OMPP1/FadL/TodX)"/>
    <property type="match status" value="1"/>
</dbReference>
<proteinExistence type="predicted"/>
<name>A0ABY4HRL6_9FLAO</name>
<accession>A0ABY4HRL6</accession>
<reference evidence="2" key="1">
    <citation type="submission" date="2021-12" db="EMBL/GenBank/DDBJ databases">
        <authorList>
            <person name="Cha I.-T."/>
            <person name="Lee K.-E."/>
            <person name="Park S.-J."/>
        </authorList>
    </citation>
    <scope>NUCLEOTIDE SEQUENCE</scope>
    <source>
        <strain evidence="2">YSM-43</strain>
    </source>
</reference>
<sequence>MTKKLIVFVALIFSVIGYSQENTSSPYSYYGLGEVKFRGTQSSRAMGGLGIQGDSISLNLLNPASYSHLKLTTLAVGGTTTFTNLKNETEDGKAKRTSLDYLAIGIPMGKFGASFGVLPYSAVGYKIQNVTTNNEGQQIKKTFSGEGNVNKVFFGGAYSVNKNLSFGADVQYNFGNIENESIEGLSIVQLGSRERNISKISGASFNFGGLYNRKWNEKIDVYASFVFSPEARLNSSNERNLATVTYTANGTEVVNDDIDINVNDTKISIPTRMLFGLGLGEKNKWMLGTEITFQSNSQLTNRFNDAASSNVTYKDGQKFVLGGYYIPKYDSFSSYLNRVVYRAGFRYENTGLVIKDKEIDDYGMNFGLGLPLGFSKIDIGFEIGVRGTTYYNLVRENYFNLSVGLSLSDKWFKKRKID</sequence>
<evidence type="ECO:0000313" key="2">
    <source>
        <dbReference type="EMBL" id="UOX35335.1"/>
    </source>
</evidence>
<dbReference type="SUPFAM" id="SSF56935">
    <property type="entry name" value="Porins"/>
    <property type="match status" value="1"/>
</dbReference>
<dbReference type="RefSeq" id="WP_045969586.1">
    <property type="nucleotide sequence ID" value="NZ_CP090145.1"/>
</dbReference>
<evidence type="ECO:0000313" key="3">
    <source>
        <dbReference type="Proteomes" id="UP000830454"/>
    </source>
</evidence>
<dbReference type="Proteomes" id="UP000830454">
    <property type="component" value="Chromosome"/>
</dbReference>
<keyword evidence="3" id="KW-1185">Reference proteome</keyword>
<feature type="chain" id="PRO_5045621684" description="Long-subunit fatty acid transport protein" evidence="1">
    <location>
        <begin position="20"/>
        <end position="418"/>
    </location>
</feature>
<reference evidence="2" key="2">
    <citation type="submission" date="2022-04" db="EMBL/GenBank/DDBJ databases">
        <title>Complete Genome Sequence of Flavobacterium sediminilitoris YSM-43, Isolated from a Tidal Sediment.</title>
        <authorList>
            <person name="Lee P.A."/>
        </authorList>
    </citation>
    <scope>NUCLEOTIDE SEQUENCE</scope>
    <source>
        <strain evidence="2">YSM-43</strain>
    </source>
</reference>
<organism evidence="2 3">
    <name type="scientific">Flavobacterium sediminilitoris</name>
    <dbReference type="NCBI Taxonomy" id="2024526"/>
    <lineage>
        <taxon>Bacteria</taxon>
        <taxon>Pseudomonadati</taxon>
        <taxon>Bacteroidota</taxon>
        <taxon>Flavobacteriia</taxon>
        <taxon>Flavobacteriales</taxon>
        <taxon>Flavobacteriaceae</taxon>
        <taxon>Flavobacterium</taxon>
    </lineage>
</organism>
<evidence type="ECO:0008006" key="4">
    <source>
        <dbReference type="Google" id="ProtNLM"/>
    </source>
</evidence>
<evidence type="ECO:0000256" key="1">
    <source>
        <dbReference type="SAM" id="SignalP"/>
    </source>
</evidence>
<keyword evidence="1" id="KW-0732">Signal</keyword>